<evidence type="ECO:0000313" key="1">
    <source>
        <dbReference type="EMBL" id="WCT75038.1"/>
    </source>
</evidence>
<sequence length="152" mass="16989">MGKFLDEAARELILHVRQVAWLTALPRHKLSTGEEIRQPARAEAYKTGGTEPPLPPKGDVAHVFDWFMELGQIEVTGMGRAALSWREIDAWASRTFTPMTAWEARLLRRLSVAFLAESGAAESPYHPAPWVERITSQAARDAAERQLRSVLG</sequence>
<protein>
    <recommendedName>
        <fullName evidence="3">DUF2384 domain-containing protein</fullName>
    </recommendedName>
</protein>
<organism evidence="1 2">
    <name type="scientific">Sphingomonas naphthae</name>
    <dbReference type="NCBI Taxonomy" id="1813468"/>
    <lineage>
        <taxon>Bacteria</taxon>
        <taxon>Pseudomonadati</taxon>
        <taxon>Pseudomonadota</taxon>
        <taxon>Alphaproteobacteria</taxon>
        <taxon>Sphingomonadales</taxon>
        <taxon>Sphingomonadaceae</taxon>
        <taxon>Sphingomonas</taxon>
    </lineage>
</organism>
<evidence type="ECO:0000313" key="2">
    <source>
        <dbReference type="Proteomes" id="UP001220395"/>
    </source>
</evidence>
<dbReference type="InterPro" id="IPR056919">
    <property type="entry name" value="Phage_TAC_18"/>
</dbReference>
<reference evidence="1 2" key="1">
    <citation type="submission" date="2023-02" db="EMBL/GenBank/DDBJ databases">
        <title>Genome sequence of Sphingomonas naphthae.</title>
        <authorList>
            <person name="Kim S."/>
            <person name="Heo J."/>
            <person name="Kwon S.-W."/>
        </authorList>
    </citation>
    <scope>NUCLEOTIDE SEQUENCE [LARGE SCALE GENOMIC DNA]</scope>
    <source>
        <strain evidence="1 2">KACC 18716</strain>
    </source>
</reference>
<dbReference type="RefSeq" id="WP_273690549.1">
    <property type="nucleotide sequence ID" value="NZ_CP117411.1"/>
</dbReference>
<keyword evidence="2" id="KW-1185">Reference proteome</keyword>
<gene>
    <name evidence="1" type="ORF">PQ455_07435</name>
</gene>
<evidence type="ECO:0008006" key="3">
    <source>
        <dbReference type="Google" id="ProtNLM"/>
    </source>
</evidence>
<name>A0ABY7TPT3_9SPHN</name>
<proteinExistence type="predicted"/>
<dbReference type="Proteomes" id="UP001220395">
    <property type="component" value="Chromosome"/>
</dbReference>
<accession>A0ABY7TPT3</accession>
<dbReference type="EMBL" id="CP117411">
    <property type="protein sequence ID" value="WCT75038.1"/>
    <property type="molecule type" value="Genomic_DNA"/>
</dbReference>
<dbReference type="Pfam" id="PF23812">
    <property type="entry name" value="Phage_TAC_18"/>
    <property type="match status" value="1"/>
</dbReference>